<accession>A0A8K0VV83</accession>
<sequence>MLPKNLLSTYQQYKNDTDNVASWLATTAKRLGFEPASGSGSKKRKKAKSNSSKASPLQSGRKTYTVPIKDFTVLAEYLARQDDPPVKVPVKFGALLDRAISTRESYSSGISRHLPPDVEKQQSDDRHMFFLDILKSVRDILKPRYADTYVPLQKESRPMNNIQNIFANLEVEDTSDAFQHGEPSSTTTKSGCDQTEYRAERPIDDEEDFLEFRLLLRDLNELRDEVEATWKCYRQGEVDLVTVSITTNTAVDLARALEQQHEGIFERHDSPESMLQFLFNIECEEANTTQNYRERPKDDLNMEMYETADVMLWIPYIILLAFLPLLDLGYLPEFTGNPYGIRNPADDRSKMTARERMQEDKMLIFDMLPEFLMLARKTVACPTEDEFTRGLRLFFMTKHLPLWVCFATQIYIDIHNVLREKAGEPFRQLANITSHTRDNIRRNLDFHKDLSSRIWPKENDDQMRRISDELARVILGDPHRALTRRLQRKIREPYYFFRQHPWQCGLWQYNIQIQNQVMDIGFVNACGSVMYCAHLYNAVRKENLLTTPWPDMDLALELRSPTDFFVSGVPDNPKDYLTRFILAAGFSAANFSSEEPGRRKKDGRRSRRGRHMLKELAPVLQTFKQRYCENHPRMDLRAEDVEHILTKGKCPYTLDEDGYPVDIEAELPASIPASDKPRAPPKTQMKMVSLLSILRASIHSEILELSFDYLTLHRTCWPLLRALKAATHDPLVEIFGPQYITRETQLPLVVGYIFMTATSEWFPDAEYMQVKLTEEVSGRLLGVAAGVLGDMLTAEGGKKGSVVVELFKGKFGFLNAFVEEEGEKEQEDNEKKEKGKEEEGVEV</sequence>
<dbReference type="EMBL" id="JAGMVJ010000016">
    <property type="protein sequence ID" value="KAH7079740.1"/>
    <property type="molecule type" value="Genomic_DNA"/>
</dbReference>
<dbReference type="AlphaFoldDB" id="A0A8K0VV83"/>
<dbReference type="OrthoDB" id="5238236at2759"/>
<comment type="caution">
    <text evidence="3">The sequence shown here is derived from an EMBL/GenBank/DDBJ whole genome shotgun (WGS) entry which is preliminary data.</text>
</comment>
<evidence type="ECO:0000313" key="3">
    <source>
        <dbReference type="EMBL" id="KAH7079740.1"/>
    </source>
</evidence>
<proteinExistence type="predicted"/>
<feature type="domain" description="DUF6604" evidence="2">
    <location>
        <begin position="11"/>
        <end position="261"/>
    </location>
</feature>
<feature type="region of interest" description="Disordered" evidence="1">
    <location>
        <begin position="820"/>
        <end position="843"/>
    </location>
</feature>
<dbReference type="InterPro" id="IPR046539">
    <property type="entry name" value="DUF6604"/>
</dbReference>
<evidence type="ECO:0000313" key="4">
    <source>
        <dbReference type="Proteomes" id="UP000813461"/>
    </source>
</evidence>
<dbReference type="PANTHER" id="PTHR38795:SF1">
    <property type="entry name" value="DUF6604 DOMAIN-CONTAINING PROTEIN"/>
    <property type="match status" value="1"/>
</dbReference>
<feature type="compositionally biased region" description="Basic and acidic residues" evidence="1">
    <location>
        <begin position="829"/>
        <end position="843"/>
    </location>
</feature>
<evidence type="ECO:0000256" key="1">
    <source>
        <dbReference type="SAM" id="MobiDB-lite"/>
    </source>
</evidence>
<evidence type="ECO:0000259" key="2">
    <source>
        <dbReference type="Pfam" id="PF20253"/>
    </source>
</evidence>
<dbReference type="PANTHER" id="PTHR38795">
    <property type="entry name" value="DUF6604 DOMAIN-CONTAINING PROTEIN"/>
    <property type="match status" value="1"/>
</dbReference>
<dbReference type="Pfam" id="PF20253">
    <property type="entry name" value="DUF6604"/>
    <property type="match status" value="1"/>
</dbReference>
<dbReference type="Proteomes" id="UP000813461">
    <property type="component" value="Unassembled WGS sequence"/>
</dbReference>
<keyword evidence="4" id="KW-1185">Reference proteome</keyword>
<name>A0A8K0VV83_9PLEO</name>
<organism evidence="3 4">
    <name type="scientific">Paraphoma chrysanthemicola</name>
    <dbReference type="NCBI Taxonomy" id="798071"/>
    <lineage>
        <taxon>Eukaryota</taxon>
        <taxon>Fungi</taxon>
        <taxon>Dikarya</taxon>
        <taxon>Ascomycota</taxon>
        <taxon>Pezizomycotina</taxon>
        <taxon>Dothideomycetes</taxon>
        <taxon>Pleosporomycetidae</taxon>
        <taxon>Pleosporales</taxon>
        <taxon>Pleosporineae</taxon>
        <taxon>Phaeosphaeriaceae</taxon>
        <taxon>Paraphoma</taxon>
    </lineage>
</organism>
<gene>
    <name evidence="3" type="ORF">FB567DRAFT_607183</name>
</gene>
<protein>
    <recommendedName>
        <fullName evidence="2">DUF6604 domain-containing protein</fullName>
    </recommendedName>
</protein>
<feature type="region of interest" description="Disordered" evidence="1">
    <location>
        <begin position="34"/>
        <end position="60"/>
    </location>
</feature>
<reference evidence="3" key="1">
    <citation type="journal article" date="2021" name="Nat. Commun.">
        <title>Genetic determinants of endophytism in the Arabidopsis root mycobiome.</title>
        <authorList>
            <person name="Mesny F."/>
            <person name="Miyauchi S."/>
            <person name="Thiergart T."/>
            <person name="Pickel B."/>
            <person name="Atanasova L."/>
            <person name="Karlsson M."/>
            <person name="Huettel B."/>
            <person name="Barry K.W."/>
            <person name="Haridas S."/>
            <person name="Chen C."/>
            <person name="Bauer D."/>
            <person name="Andreopoulos W."/>
            <person name="Pangilinan J."/>
            <person name="LaButti K."/>
            <person name="Riley R."/>
            <person name="Lipzen A."/>
            <person name="Clum A."/>
            <person name="Drula E."/>
            <person name="Henrissat B."/>
            <person name="Kohler A."/>
            <person name="Grigoriev I.V."/>
            <person name="Martin F.M."/>
            <person name="Hacquard S."/>
        </authorList>
    </citation>
    <scope>NUCLEOTIDE SEQUENCE</scope>
    <source>
        <strain evidence="3">MPI-SDFR-AT-0120</strain>
    </source>
</reference>